<dbReference type="Proteomes" id="UP000440304">
    <property type="component" value="Unassembled WGS sequence"/>
</dbReference>
<dbReference type="EMBL" id="WUML01000030">
    <property type="protein sequence ID" value="MXO02755.1"/>
    <property type="molecule type" value="Genomic_DNA"/>
</dbReference>
<comment type="caution">
    <text evidence="2">The sequence shown here is derived from an EMBL/GenBank/DDBJ whole genome shotgun (WGS) entry which is preliminary data.</text>
</comment>
<keyword evidence="1" id="KW-1133">Transmembrane helix</keyword>
<gene>
    <name evidence="2" type="ORF">GR156_20805</name>
</gene>
<keyword evidence="1" id="KW-0472">Membrane</keyword>
<dbReference type="InterPro" id="IPR007047">
    <property type="entry name" value="Flp_Fap"/>
</dbReference>
<evidence type="ECO:0000313" key="3">
    <source>
        <dbReference type="Proteomes" id="UP000440304"/>
    </source>
</evidence>
<proteinExistence type="predicted"/>
<dbReference type="OrthoDB" id="5325135at2"/>
<evidence type="ECO:0000313" key="2">
    <source>
        <dbReference type="EMBL" id="MXO02755.1"/>
    </source>
</evidence>
<sequence>MRFLKSFLADAKGATAIEYGLMAALVAVGLIVGLSALGDSLDNTFQMLSESLTLED</sequence>
<reference evidence="2 3" key="1">
    <citation type="submission" date="2019-12" db="EMBL/GenBank/DDBJ databases">
        <title>Shinella granuli gen. nov., sp. nov., and proposal of the reclassification of Zoogloea ramigera ATCC 19623 as Shinella zoogloeoides sp. nov.</title>
        <authorList>
            <person name="Gao J."/>
        </authorList>
    </citation>
    <scope>NUCLEOTIDE SEQUENCE [LARGE SCALE GENOMIC DNA]</scope>
    <source>
        <strain evidence="2 3">DSM 287</strain>
    </source>
</reference>
<feature type="transmembrane region" description="Helical" evidence="1">
    <location>
        <begin position="21"/>
        <end position="38"/>
    </location>
</feature>
<keyword evidence="1" id="KW-0812">Transmembrane</keyword>
<protein>
    <submittedName>
        <fullName evidence="2">Flp family type IVb pilin</fullName>
    </submittedName>
</protein>
<name>A0A6N8TJZ7_SHIZO</name>
<evidence type="ECO:0000256" key="1">
    <source>
        <dbReference type="SAM" id="Phobius"/>
    </source>
</evidence>
<dbReference type="AlphaFoldDB" id="A0A6N8TJZ7"/>
<organism evidence="2 3">
    <name type="scientific">Shinella zoogloeoides</name>
    <name type="common">Crabtreella saccharophila</name>
    <dbReference type="NCBI Taxonomy" id="352475"/>
    <lineage>
        <taxon>Bacteria</taxon>
        <taxon>Pseudomonadati</taxon>
        <taxon>Pseudomonadota</taxon>
        <taxon>Alphaproteobacteria</taxon>
        <taxon>Hyphomicrobiales</taxon>
        <taxon>Rhizobiaceae</taxon>
        <taxon>Shinella</taxon>
    </lineage>
</organism>
<dbReference type="Pfam" id="PF04964">
    <property type="entry name" value="Flp_Fap"/>
    <property type="match status" value="1"/>
</dbReference>
<accession>A0A6N8TJZ7</accession>